<name>A0A4Q1KGR8_9FLAO</name>
<dbReference type="RefSeq" id="WP_129465459.1">
    <property type="nucleotide sequence ID" value="NZ_SBKQ01000016.1"/>
</dbReference>
<dbReference type="Proteomes" id="UP000289734">
    <property type="component" value="Unassembled WGS sequence"/>
</dbReference>
<comment type="caution">
    <text evidence="2">The sequence shown here is derived from an EMBL/GenBank/DDBJ whole genome shotgun (WGS) entry which is preliminary data.</text>
</comment>
<keyword evidence="3" id="KW-1185">Reference proteome</keyword>
<keyword evidence="1" id="KW-0732">Signal</keyword>
<feature type="signal peptide" evidence="1">
    <location>
        <begin position="1"/>
        <end position="17"/>
    </location>
</feature>
<reference evidence="3" key="1">
    <citation type="submission" date="2019-01" db="EMBL/GenBank/DDBJ databases">
        <title>Cytophagaceae bacterium strain CAR-16.</title>
        <authorList>
            <person name="Chen W.-M."/>
        </authorList>
    </citation>
    <scope>NUCLEOTIDE SEQUENCE [LARGE SCALE GENOMIC DNA]</scope>
    <source>
        <strain evidence="3">ICH-30</strain>
    </source>
</reference>
<dbReference type="OrthoDB" id="6235707at2"/>
<proteinExistence type="predicted"/>
<feature type="chain" id="PRO_5020884831" evidence="1">
    <location>
        <begin position="18"/>
        <end position="240"/>
    </location>
</feature>
<accession>A0A4Q1KGR8</accession>
<organism evidence="2 3">
    <name type="scientific">Flavobacterium piscinae</name>
    <dbReference type="NCBI Taxonomy" id="2506424"/>
    <lineage>
        <taxon>Bacteria</taxon>
        <taxon>Pseudomonadati</taxon>
        <taxon>Bacteroidota</taxon>
        <taxon>Flavobacteriia</taxon>
        <taxon>Flavobacteriales</taxon>
        <taxon>Flavobacteriaceae</taxon>
        <taxon>Flavobacterium</taxon>
    </lineage>
</organism>
<evidence type="ECO:0000313" key="3">
    <source>
        <dbReference type="Proteomes" id="UP000289734"/>
    </source>
</evidence>
<protein>
    <submittedName>
        <fullName evidence="2">Uncharacterized protein</fullName>
    </submittedName>
</protein>
<evidence type="ECO:0000313" key="2">
    <source>
        <dbReference type="EMBL" id="RXR28891.1"/>
    </source>
</evidence>
<dbReference type="EMBL" id="SBKQ01000016">
    <property type="protein sequence ID" value="RXR28891.1"/>
    <property type="molecule type" value="Genomic_DNA"/>
</dbReference>
<gene>
    <name evidence="2" type="ORF">EQG68_13745</name>
</gene>
<sequence length="240" mass="27591">MKKLFFLVLLVPFLAVAQVTESQILTMSELTIKQGHNEQFKAGVKMYKECYEKNNGTDSWNLWSRLQGEGTVYVLTGMVKNWTEFDKDDEAGKACRDIVINMIMPHIEKNVYHLASTMPEMSTKKVTPDRTVVWVTYFRVKNSTLFNATVKDVHNTLKAVEGDIRGSWYSFMGGAEDAPDYMVSTSYKNLAELDIEKEGVWKVMENKLGVKKAEQMRNDFRNSLDASWGYTYILNKEMSK</sequence>
<evidence type="ECO:0000256" key="1">
    <source>
        <dbReference type="SAM" id="SignalP"/>
    </source>
</evidence>
<dbReference type="AlphaFoldDB" id="A0A4Q1KGR8"/>